<dbReference type="PANTHER" id="PTHR22594">
    <property type="entry name" value="ASPARTYL/LYSYL-TRNA SYNTHETASE"/>
    <property type="match status" value="1"/>
</dbReference>
<comment type="caution">
    <text evidence="7">The sequence shown here is derived from an EMBL/GenBank/DDBJ whole genome shotgun (WGS) entry which is preliminary data.</text>
</comment>
<dbReference type="SUPFAM" id="SSF55681">
    <property type="entry name" value="Class II aaRS and biotin synthetases"/>
    <property type="match status" value="1"/>
</dbReference>
<dbReference type="Pfam" id="PF00152">
    <property type="entry name" value="tRNA-synt_2"/>
    <property type="match status" value="1"/>
</dbReference>
<dbReference type="EMBL" id="AUZZ01010279">
    <property type="protein sequence ID" value="EQD30323.1"/>
    <property type="molecule type" value="Genomic_DNA"/>
</dbReference>
<dbReference type="AlphaFoldDB" id="T0YB14"/>
<evidence type="ECO:0000313" key="7">
    <source>
        <dbReference type="EMBL" id="EQD30323.1"/>
    </source>
</evidence>
<dbReference type="InterPro" id="IPR004364">
    <property type="entry name" value="Aa-tRNA-synt_II"/>
</dbReference>
<dbReference type="PANTHER" id="PTHR22594:SF34">
    <property type="entry name" value="ASPARAGINE--TRNA LIGASE, MITOCHONDRIAL-RELATED"/>
    <property type="match status" value="1"/>
</dbReference>
<accession>T0YB14</accession>
<evidence type="ECO:0000256" key="3">
    <source>
        <dbReference type="ARBA" id="ARBA00022840"/>
    </source>
</evidence>
<keyword evidence="2" id="KW-0547">Nucleotide-binding</keyword>
<organism evidence="7">
    <name type="scientific">mine drainage metagenome</name>
    <dbReference type="NCBI Taxonomy" id="410659"/>
    <lineage>
        <taxon>unclassified sequences</taxon>
        <taxon>metagenomes</taxon>
        <taxon>ecological metagenomes</taxon>
    </lineage>
</organism>
<dbReference type="InterPro" id="IPR002312">
    <property type="entry name" value="Asp/Asn-tRNA-synth_IIb"/>
</dbReference>
<name>T0YB14_9ZZZZ</name>
<sequence>DERTVLCADLQAPKGQGEIIGGSERIWQMDELKERIAEVEKQKQIKIALENYQWWLDLRRYGSVPHAGFGLGVERVIKWLLNLDHIRDAIPFPRTINRAYPLILGFAFRMI</sequence>
<keyword evidence="5 7" id="KW-0030">Aminoacyl-tRNA synthetase</keyword>
<feature type="non-terminal residue" evidence="7">
    <location>
        <position position="1"/>
    </location>
</feature>
<dbReference type="InterPro" id="IPR045864">
    <property type="entry name" value="aa-tRNA-synth_II/BPL/LPL"/>
</dbReference>
<evidence type="ECO:0000259" key="6">
    <source>
        <dbReference type="Pfam" id="PF00152"/>
    </source>
</evidence>
<gene>
    <name evidence="7" type="ORF">B2A_14177</name>
</gene>
<keyword evidence="3" id="KW-0067">ATP-binding</keyword>
<reference evidence="7" key="2">
    <citation type="journal article" date="2014" name="ISME J.">
        <title>Microbial stratification in low pH oxic and suboxic macroscopic growths along an acid mine drainage.</title>
        <authorList>
            <person name="Mendez-Garcia C."/>
            <person name="Mesa V."/>
            <person name="Sprenger R.R."/>
            <person name="Richter M."/>
            <person name="Diez M.S."/>
            <person name="Solano J."/>
            <person name="Bargiela R."/>
            <person name="Golyshina O.V."/>
            <person name="Manteca A."/>
            <person name="Ramos J.L."/>
            <person name="Gallego J.R."/>
            <person name="Llorente I."/>
            <person name="Martins Dos Santos V.A."/>
            <person name="Jensen O.N."/>
            <person name="Pelaez A.I."/>
            <person name="Sanchez J."/>
            <person name="Ferrer M."/>
        </authorList>
    </citation>
    <scope>NUCLEOTIDE SEQUENCE</scope>
</reference>
<dbReference type="GO" id="GO:0005524">
    <property type="term" value="F:ATP binding"/>
    <property type="evidence" value="ECO:0007669"/>
    <property type="project" value="UniProtKB-KW"/>
</dbReference>
<keyword evidence="1" id="KW-0436">Ligase</keyword>
<evidence type="ECO:0000256" key="4">
    <source>
        <dbReference type="ARBA" id="ARBA00022917"/>
    </source>
</evidence>
<evidence type="ECO:0000256" key="2">
    <source>
        <dbReference type="ARBA" id="ARBA00022741"/>
    </source>
</evidence>
<reference evidence="7" key="1">
    <citation type="submission" date="2013-08" db="EMBL/GenBank/DDBJ databases">
        <authorList>
            <person name="Mendez C."/>
            <person name="Richter M."/>
            <person name="Ferrer M."/>
            <person name="Sanchez J."/>
        </authorList>
    </citation>
    <scope>NUCLEOTIDE SEQUENCE</scope>
</reference>
<dbReference type="GO" id="GO:0004816">
    <property type="term" value="F:asparagine-tRNA ligase activity"/>
    <property type="evidence" value="ECO:0007669"/>
    <property type="project" value="TreeGrafter"/>
</dbReference>
<dbReference type="PRINTS" id="PR01042">
    <property type="entry name" value="TRNASYNTHASP"/>
</dbReference>
<proteinExistence type="predicted"/>
<dbReference type="GO" id="GO:0006421">
    <property type="term" value="P:asparaginyl-tRNA aminoacylation"/>
    <property type="evidence" value="ECO:0007669"/>
    <property type="project" value="TreeGrafter"/>
</dbReference>
<keyword evidence="4" id="KW-0648">Protein biosynthesis</keyword>
<evidence type="ECO:0000256" key="5">
    <source>
        <dbReference type="ARBA" id="ARBA00023146"/>
    </source>
</evidence>
<protein>
    <submittedName>
        <fullName evidence="7">Asparaginyl-tRNA synthetase</fullName>
    </submittedName>
</protein>
<feature type="domain" description="Aminoacyl-tRNA synthetase class II (D/K/N)" evidence="6">
    <location>
        <begin position="8"/>
        <end position="95"/>
    </location>
</feature>
<dbReference type="Gene3D" id="3.30.930.10">
    <property type="entry name" value="Bira Bifunctional Protein, Domain 2"/>
    <property type="match status" value="1"/>
</dbReference>
<evidence type="ECO:0000256" key="1">
    <source>
        <dbReference type="ARBA" id="ARBA00022598"/>
    </source>
</evidence>